<feature type="domain" description="HIT" evidence="4">
    <location>
        <begin position="194"/>
        <end position="304"/>
    </location>
</feature>
<dbReference type="OrthoDB" id="672793at2759"/>
<dbReference type="Pfam" id="PF01230">
    <property type="entry name" value="HIT"/>
    <property type="match status" value="1"/>
</dbReference>
<dbReference type="PRINTS" id="PR00332">
    <property type="entry name" value="HISTRIAD"/>
</dbReference>
<feature type="short sequence motif" description="Histidine triad motif" evidence="2 3">
    <location>
        <begin position="288"/>
        <end position="292"/>
    </location>
</feature>
<protein>
    <recommendedName>
        <fullName evidence="4">HIT domain-containing protein</fullName>
    </recommendedName>
</protein>
<dbReference type="GO" id="GO:0003824">
    <property type="term" value="F:catalytic activity"/>
    <property type="evidence" value="ECO:0007669"/>
    <property type="project" value="InterPro"/>
</dbReference>
<sequence length="304" mass="33780">MPMMKLPSGQAIYESDTIARYVVDAFSDVGPSFVPGTVEARAMDNLIARLHDVYVAAIQGAMYKAAPPFGTFQSRWEALAELRKQVRVINGLASEEGPYLTGADIGHSDAALFPTMVFMQHVLPKFMQPGWEFNAEEAFGPKLVRWWKFMTSGSVPAATKVFEEIDGALRKWDASGRWDSILYAGRQDTAERTIFNMIISKEIPSEIVYEDDRCLVFKDINPVAPVHMLVIPKRREGLSQLRHSTQDHEYILGHLLRVAGEQGKAALGDNGFRVVINDGADAGQSVFHLHVHVIGGRELTWPPG</sequence>
<evidence type="ECO:0000259" key="4">
    <source>
        <dbReference type="PROSITE" id="PS51084"/>
    </source>
</evidence>
<dbReference type="SUPFAM" id="SSF54197">
    <property type="entry name" value="HIT-like"/>
    <property type="match status" value="1"/>
</dbReference>
<evidence type="ECO:0000256" key="3">
    <source>
        <dbReference type="PROSITE-ProRule" id="PRU00464"/>
    </source>
</evidence>
<dbReference type="PROSITE" id="PS00892">
    <property type="entry name" value="HIT_1"/>
    <property type="match status" value="1"/>
</dbReference>
<dbReference type="InterPro" id="IPR019808">
    <property type="entry name" value="Histidine_triad_CS"/>
</dbReference>
<dbReference type="CDD" id="cd01276">
    <property type="entry name" value="PKCI_related"/>
    <property type="match status" value="1"/>
</dbReference>
<dbReference type="Proteomes" id="UP000654075">
    <property type="component" value="Unassembled WGS sequence"/>
</dbReference>
<evidence type="ECO:0000313" key="6">
    <source>
        <dbReference type="Proteomes" id="UP000654075"/>
    </source>
</evidence>
<organism evidence="5 6">
    <name type="scientific">Polarella glacialis</name>
    <name type="common">Dinoflagellate</name>
    <dbReference type="NCBI Taxonomy" id="89957"/>
    <lineage>
        <taxon>Eukaryota</taxon>
        <taxon>Sar</taxon>
        <taxon>Alveolata</taxon>
        <taxon>Dinophyceae</taxon>
        <taxon>Suessiales</taxon>
        <taxon>Suessiaceae</taxon>
        <taxon>Polarella</taxon>
    </lineage>
</organism>
<evidence type="ECO:0000256" key="2">
    <source>
        <dbReference type="PIRSR" id="PIRSR601310-3"/>
    </source>
</evidence>
<keyword evidence="6" id="KW-1185">Reference proteome</keyword>
<gene>
    <name evidence="5" type="ORF">PGLA1383_LOCUS36015</name>
</gene>
<dbReference type="InterPro" id="IPR036282">
    <property type="entry name" value="Glutathione-S-Trfase_C_sf"/>
</dbReference>
<accession>A0A813G196</accession>
<dbReference type="PROSITE" id="PS51084">
    <property type="entry name" value="HIT_2"/>
    <property type="match status" value="1"/>
</dbReference>
<dbReference type="SUPFAM" id="SSF47616">
    <property type="entry name" value="GST C-terminal domain-like"/>
    <property type="match status" value="1"/>
</dbReference>
<feature type="active site" description="Tele-AMP-histidine intermediate" evidence="1">
    <location>
        <position position="290"/>
    </location>
</feature>
<dbReference type="InterPro" id="IPR011146">
    <property type="entry name" value="HIT-like"/>
</dbReference>
<dbReference type="InterPro" id="IPR001310">
    <property type="entry name" value="Histidine_triad_HIT"/>
</dbReference>
<dbReference type="Gene3D" id="3.30.428.10">
    <property type="entry name" value="HIT-like"/>
    <property type="match status" value="1"/>
</dbReference>
<comment type="caution">
    <text evidence="5">The sequence shown here is derived from an EMBL/GenBank/DDBJ whole genome shotgun (WGS) entry which is preliminary data.</text>
</comment>
<dbReference type="InterPro" id="IPR036265">
    <property type="entry name" value="HIT-like_sf"/>
</dbReference>
<name>A0A813G196_POLGL</name>
<dbReference type="Gene3D" id="3.40.30.10">
    <property type="entry name" value="Glutaredoxin"/>
    <property type="match status" value="1"/>
</dbReference>
<dbReference type="OMA" id="WMQANEP"/>
<dbReference type="PANTHER" id="PTHR23089">
    <property type="entry name" value="HISTIDINE TRIAD HIT PROTEIN"/>
    <property type="match status" value="1"/>
</dbReference>
<dbReference type="EMBL" id="CAJNNV010026511">
    <property type="protein sequence ID" value="CAE8618392.1"/>
    <property type="molecule type" value="Genomic_DNA"/>
</dbReference>
<dbReference type="Gene3D" id="1.20.1050.10">
    <property type="match status" value="1"/>
</dbReference>
<reference evidence="5" key="1">
    <citation type="submission" date="2021-02" db="EMBL/GenBank/DDBJ databases">
        <authorList>
            <person name="Dougan E. K."/>
            <person name="Rhodes N."/>
            <person name="Thang M."/>
            <person name="Chan C."/>
        </authorList>
    </citation>
    <scope>NUCLEOTIDE SEQUENCE</scope>
</reference>
<evidence type="ECO:0000313" key="5">
    <source>
        <dbReference type="EMBL" id="CAE8618392.1"/>
    </source>
</evidence>
<proteinExistence type="predicted"/>
<dbReference type="AlphaFoldDB" id="A0A813G196"/>
<evidence type="ECO:0000256" key="1">
    <source>
        <dbReference type="PIRSR" id="PIRSR601310-1"/>
    </source>
</evidence>